<comment type="caution">
    <text evidence="1">The sequence shown here is derived from an EMBL/GenBank/DDBJ whole genome shotgun (WGS) entry which is preliminary data.</text>
</comment>
<protein>
    <submittedName>
        <fullName evidence="1">Uncharacterized protein</fullName>
    </submittedName>
</protein>
<gene>
    <name evidence="1" type="ORF">GCM10011499_22320</name>
</gene>
<keyword evidence="2" id="KW-1185">Reference proteome</keyword>
<dbReference type="AlphaFoldDB" id="A0A916RD78"/>
<organism evidence="1 2">
    <name type="scientific">Pelagibacterium lentulum</name>
    <dbReference type="NCBI Taxonomy" id="2029865"/>
    <lineage>
        <taxon>Bacteria</taxon>
        <taxon>Pseudomonadati</taxon>
        <taxon>Pseudomonadota</taxon>
        <taxon>Alphaproteobacteria</taxon>
        <taxon>Hyphomicrobiales</taxon>
        <taxon>Devosiaceae</taxon>
        <taxon>Pelagibacterium</taxon>
    </lineage>
</organism>
<reference evidence="1 2" key="1">
    <citation type="journal article" date="2014" name="Int. J. Syst. Evol. Microbiol.">
        <title>Complete genome sequence of Corynebacterium casei LMG S-19264T (=DSM 44701T), isolated from a smear-ripened cheese.</title>
        <authorList>
            <consortium name="US DOE Joint Genome Institute (JGI-PGF)"/>
            <person name="Walter F."/>
            <person name="Albersmeier A."/>
            <person name="Kalinowski J."/>
            <person name="Ruckert C."/>
        </authorList>
    </citation>
    <scope>NUCLEOTIDE SEQUENCE [LARGE SCALE GENOMIC DNA]</scope>
    <source>
        <strain evidence="1 2">CGMCC 1.15896</strain>
    </source>
</reference>
<dbReference type="EMBL" id="BMKB01000003">
    <property type="protein sequence ID" value="GGA51822.1"/>
    <property type="molecule type" value="Genomic_DNA"/>
</dbReference>
<sequence length="64" mass="7033">MLDGRQRGLTRIIREGCPDHPTYKGKGEVPTAHCGRCQTLHAAWTELVEAMNELLDDALSAPDS</sequence>
<accession>A0A916RD78</accession>
<evidence type="ECO:0000313" key="2">
    <source>
        <dbReference type="Proteomes" id="UP000596977"/>
    </source>
</evidence>
<proteinExistence type="predicted"/>
<dbReference type="RefSeq" id="WP_127071149.1">
    <property type="nucleotide sequence ID" value="NZ_BMKB01000003.1"/>
</dbReference>
<name>A0A916RD78_9HYPH</name>
<dbReference type="Proteomes" id="UP000596977">
    <property type="component" value="Unassembled WGS sequence"/>
</dbReference>
<evidence type="ECO:0000313" key="1">
    <source>
        <dbReference type="EMBL" id="GGA51822.1"/>
    </source>
</evidence>